<feature type="compositionally biased region" description="Polar residues" evidence="1">
    <location>
        <begin position="22"/>
        <end position="31"/>
    </location>
</feature>
<proteinExistence type="predicted"/>
<dbReference type="Gene3D" id="1.10.30.50">
    <property type="match status" value="1"/>
</dbReference>
<name>A0A2W1JA20_9CYAN</name>
<dbReference type="Proteomes" id="UP000248857">
    <property type="component" value="Unassembled WGS sequence"/>
</dbReference>
<gene>
    <name evidence="2" type="ORF">C1752_08850</name>
</gene>
<sequence length="130" mass="14185">MPTTRSGGKRARSTGGHDLRNSGGTSTNYNETPAGMKSRPQWNEDVKTQVYADAHAGGGQYRCAETDGLYPKNEMSIDHIVPWKQYCYENSDVNDRASVTAAYNNISNLRLVSRSANSSMGDGGNHLNNL</sequence>
<protein>
    <recommendedName>
        <fullName evidence="4">HNH nuclease domain-containing protein</fullName>
    </recommendedName>
</protein>
<dbReference type="EMBL" id="PQWO01000026">
    <property type="protein sequence ID" value="PZD70856.1"/>
    <property type="molecule type" value="Genomic_DNA"/>
</dbReference>
<evidence type="ECO:0000313" key="3">
    <source>
        <dbReference type="Proteomes" id="UP000248857"/>
    </source>
</evidence>
<evidence type="ECO:0000313" key="2">
    <source>
        <dbReference type="EMBL" id="PZD70856.1"/>
    </source>
</evidence>
<evidence type="ECO:0008006" key="4">
    <source>
        <dbReference type="Google" id="ProtNLM"/>
    </source>
</evidence>
<dbReference type="AlphaFoldDB" id="A0A2W1JA20"/>
<keyword evidence="3" id="KW-1185">Reference proteome</keyword>
<feature type="region of interest" description="Disordered" evidence="1">
    <location>
        <begin position="1"/>
        <end position="42"/>
    </location>
</feature>
<reference evidence="2 3" key="1">
    <citation type="journal article" date="2018" name="Sci. Rep.">
        <title>A novel species of the marine cyanobacterium Acaryochloris with a unique pigment content and lifestyle.</title>
        <authorList>
            <person name="Partensky F."/>
            <person name="Six C."/>
            <person name="Ratin M."/>
            <person name="Garczarek L."/>
            <person name="Vaulot D."/>
            <person name="Probert I."/>
            <person name="Calteau A."/>
            <person name="Gourvil P."/>
            <person name="Marie D."/>
            <person name="Grebert T."/>
            <person name="Bouchier C."/>
            <person name="Le Panse S."/>
            <person name="Gachenot M."/>
            <person name="Rodriguez F."/>
            <person name="Garrido J.L."/>
        </authorList>
    </citation>
    <scope>NUCLEOTIDE SEQUENCE [LARGE SCALE GENOMIC DNA]</scope>
    <source>
        <strain evidence="2 3">RCC1774</strain>
    </source>
</reference>
<organism evidence="2 3">
    <name type="scientific">Acaryochloris thomasi RCC1774</name>
    <dbReference type="NCBI Taxonomy" id="1764569"/>
    <lineage>
        <taxon>Bacteria</taxon>
        <taxon>Bacillati</taxon>
        <taxon>Cyanobacteriota</taxon>
        <taxon>Cyanophyceae</taxon>
        <taxon>Acaryochloridales</taxon>
        <taxon>Acaryochloridaceae</taxon>
        <taxon>Acaryochloris</taxon>
        <taxon>Acaryochloris thomasi</taxon>
    </lineage>
</organism>
<evidence type="ECO:0000256" key="1">
    <source>
        <dbReference type="SAM" id="MobiDB-lite"/>
    </source>
</evidence>
<accession>A0A2W1JA20</accession>
<comment type="caution">
    <text evidence="2">The sequence shown here is derived from an EMBL/GenBank/DDBJ whole genome shotgun (WGS) entry which is preliminary data.</text>
</comment>